<sequence length="385" mass="41522">MAGFGDRDFVQAASEDIGRLVDQAAFDPNLWHEVVAELGRRIPGTKPALQVFDTTAERGIPMLHWGWETGSIDAYARHYGTINPWTPVVLQTPALVSMYSEILLPASSFRDTEFYTDWLRHVGEAEASSGIKLLDGDGRLAVVTIQHGLARADRTHARLGPLLDRLGPRMRRALEANRVRFPTAKVPATARALLADLADPAFVVTGDLHLIEASGPGQAMLAAGDLIRVGARNRLHFPHARLGRAFAAETALACAGSETLTGDASVALAQERIRIVALSLRTDLTGQPGLAPLFSPNRLALVILRRAASGQARAEHSLSGRFGLSPAETRLALLMDGSVSLVEAARILGIGHETARTQIRQVFAKLGLSRQSELAVFVQRLKGQV</sequence>
<name>A0A5C4LKK0_9HYPH</name>
<keyword evidence="3" id="KW-1185">Reference proteome</keyword>
<dbReference type="Proteomes" id="UP000305267">
    <property type="component" value="Unassembled WGS sequence"/>
</dbReference>
<dbReference type="AlphaFoldDB" id="A0A5C4LKK0"/>
<accession>A0A5C4LKK0</accession>
<protein>
    <submittedName>
        <fullName evidence="2">Helix-turn-helix transcriptional regulator</fullName>
    </submittedName>
</protein>
<evidence type="ECO:0000259" key="1">
    <source>
        <dbReference type="SMART" id="SM00421"/>
    </source>
</evidence>
<gene>
    <name evidence="2" type="ORF">FF100_05520</name>
</gene>
<dbReference type="OrthoDB" id="5497412at2"/>
<dbReference type="InterPro" id="IPR000792">
    <property type="entry name" value="Tscrpt_reg_LuxR_C"/>
</dbReference>
<dbReference type="EMBL" id="VDDA01000002">
    <property type="protein sequence ID" value="TNC15026.1"/>
    <property type="molecule type" value="Genomic_DNA"/>
</dbReference>
<evidence type="ECO:0000313" key="2">
    <source>
        <dbReference type="EMBL" id="TNC15026.1"/>
    </source>
</evidence>
<proteinExistence type="predicted"/>
<evidence type="ECO:0000313" key="3">
    <source>
        <dbReference type="Proteomes" id="UP000305267"/>
    </source>
</evidence>
<organism evidence="2 3">
    <name type="scientific">Methylobacterium terricola</name>
    <dbReference type="NCBI Taxonomy" id="2583531"/>
    <lineage>
        <taxon>Bacteria</taxon>
        <taxon>Pseudomonadati</taxon>
        <taxon>Pseudomonadota</taxon>
        <taxon>Alphaproteobacteria</taxon>
        <taxon>Hyphomicrobiales</taxon>
        <taxon>Methylobacteriaceae</taxon>
        <taxon>Methylobacterium</taxon>
    </lineage>
</organism>
<dbReference type="Gene3D" id="1.10.10.10">
    <property type="entry name" value="Winged helix-like DNA-binding domain superfamily/Winged helix DNA-binding domain"/>
    <property type="match status" value="1"/>
</dbReference>
<comment type="caution">
    <text evidence="2">The sequence shown here is derived from an EMBL/GenBank/DDBJ whole genome shotgun (WGS) entry which is preliminary data.</text>
</comment>
<feature type="domain" description="HTH luxR-type" evidence="1">
    <location>
        <begin position="321"/>
        <end position="378"/>
    </location>
</feature>
<dbReference type="RefSeq" id="WP_139034565.1">
    <property type="nucleotide sequence ID" value="NZ_VDDA01000002.1"/>
</dbReference>
<dbReference type="GO" id="GO:0006355">
    <property type="term" value="P:regulation of DNA-templated transcription"/>
    <property type="evidence" value="ECO:0007669"/>
    <property type="project" value="InterPro"/>
</dbReference>
<dbReference type="GO" id="GO:0003677">
    <property type="term" value="F:DNA binding"/>
    <property type="evidence" value="ECO:0007669"/>
    <property type="project" value="InterPro"/>
</dbReference>
<dbReference type="InterPro" id="IPR016032">
    <property type="entry name" value="Sig_transdc_resp-reg_C-effctor"/>
</dbReference>
<dbReference type="InterPro" id="IPR036388">
    <property type="entry name" value="WH-like_DNA-bd_sf"/>
</dbReference>
<reference evidence="2 3" key="1">
    <citation type="submission" date="2019-06" db="EMBL/GenBank/DDBJ databases">
        <title>Genome of Methylobacterium sp. 17Sr1-39.</title>
        <authorList>
            <person name="Seo T."/>
        </authorList>
    </citation>
    <scope>NUCLEOTIDE SEQUENCE [LARGE SCALE GENOMIC DNA]</scope>
    <source>
        <strain evidence="2 3">17Sr1-39</strain>
    </source>
</reference>
<dbReference type="SMART" id="SM00421">
    <property type="entry name" value="HTH_LUXR"/>
    <property type="match status" value="1"/>
</dbReference>
<dbReference type="SUPFAM" id="SSF46894">
    <property type="entry name" value="C-terminal effector domain of the bipartite response regulators"/>
    <property type="match status" value="1"/>
</dbReference>